<comment type="caution">
    <text evidence="2">The sequence shown here is derived from an EMBL/GenBank/DDBJ whole genome shotgun (WGS) entry which is preliminary data.</text>
</comment>
<gene>
    <name evidence="2" type="ORF">BO94DRAFT_532891</name>
</gene>
<feature type="transmembrane region" description="Helical" evidence="1">
    <location>
        <begin position="279"/>
        <end position="297"/>
    </location>
</feature>
<feature type="transmembrane region" description="Helical" evidence="1">
    <location>
        <begin position="249"/>
        <end position="267"/>
    </location>
</feature>
<dbReference type="RefSeq" id="XP_025469907.1">
    <property type="nucleotide sequence ID" value="XM_025611215.1"/>
</dbReference>
<dbReference type="AlphaFoldDB" id="A0A317X3L0"/>
<dbReference type="GO" id="GO:0016757">
    <property type="term" value="F:glycosyltransferase activity"/>
    <property type="evidence" value="ECO:0007669"/>
    <property type="project" value="InterPro"/>
</dbReference>
<proteinExistence type="predicted"/>
<dbReference type="Proteomes" id="UP000246702">
    <property type="component" value="Unassembled WGS sequence"/>
</dbReference>
<dbReference type="CDD" id="cd22189">
    <property type="entry name" value="PGAP4-like_fungal"/>
    <property type="match status" value="1"/>
</dbReference>
<evidence type="ECO:0000256" key="1">
    <source>
        <dbReference type="SAM" id="Phobius"/>
    </source>
</evidence>
<evidence type="ECO:0008006" key="4">
    <source>
        <dbReference type="Google" id="ProtNLM"/>
    </source>
</evidence>
<dbReference type="InterPro" id="IPR029675">
    <property type="entry name" value="PGAP4"/>
</dbReference>
<dbReference type="PANTHER" id="PTHR31410:SF1">
    <property type="entry name" value="POST-GPI ATTACHMENT TO PROTEINS FACTOR 4"/>
    <property type="match status" value="1"/>
</dbReference>
<name>A0A317X3L0_9EURO</name>
<keyword evidence="3" id="KW-1185">Reference proteome</keyword>
<accession>A0A317X3L0</accession>
<sequence>MANLRLGLSSLHPTGLLLGAFCILYLLSVGYYRSTSYRDPTSYFVDPNRAYEKQYSAHRIQEAKDFLSHAGDLPSPRPPSPEPTLCVGIVTVRRRREQYVGLTVASLLEGLTDSERSTIFLDLLIAHTDPSSHPIFSEKWVETLPDRILLYVQDDPDFEQIREWEEGGWYRNKTIYDFTHLMRDCYDTGAEYIAMIEDDTLAAKGWLASTVQALEVVEQRANAGRDWVYLRLFYVDDLLGWNSEEWPRYFALAFLFWAALTGIMVSVKRRVKSIPASTIWITSCVFIPAVIALHFLAGRQTMWPIRPGVHEMNRYGCCSQGLIFPRAIVPSFLDQTDLTTDWLVDMMIEKIADQQEWTRWVVVPPLLQHIGATSSKGHGFDNSAKTIWNFRYEEYPY</sequence>
<keyword evidence="1" id="KW-0812">Transmembrane</keyword>
<organism evidence="2 3">
    <name type="scientific">Aspergillus sclerotioniger CBS 115572</name>
    <dbReference type="NCBI Taxonomy" id="1450535"/>
    <lineage>
        <taxon>Eukaryota</taxon>
        <taxon>Fungi</taxon>
        <taxon>Dikarya</taxon>
        <taxon>Ascomycota</taxon>
        <taxon>Pezizomycotina</taxon>
        <taxon>Eurotiomycetes</taxon>
        <taxon>Eurotiomycetidae</taxon>
        <taxon>Eurotiales</taxon>
        <taxon>Aspergillaceae</taxon>
        <taxon>Aspergillus</taxon>
        <taxon>Aspergillus subgen. Circumdati</taxon>
    </lineage>
</organism>
<keyword evidence="1" id="KW-0472">Membrane</keyword>
<feature type="transmembrane region" description="Helical" evidence="1">
    <location>
        <begin position="12"/>
        <end position="32"/>
    </location>
</feature>
<dbReference type="OrthoDB" id="2016523at2759"/>
<evidence type="ECO:0000313" key="3">
    <source>
        <dbReference type="Proteomes" id="UP000246702"/>
    </source>
</evidence>
<dbReference type="GeneID" id="37113358"/>
<reference evidence="2 3" key="1">
    <citation type="submission" date="2016-12" db="EMBL/GenBank/DDBJ databases">
        <title>The genomes of Aspergillus section Nigri reveals drivers in fungal speciation.</title>
        <authorList>
            <consortium name="DOE Joint Genome Institute"/>
            <person name="Vesth T.C."/>
            <person name="Nybo J."/>
            <person name="Theobald S."/>
            <person name="Brandl J."/>
            <person name="Frisvad J.C."/>
            <person name="Nielsen K.F."/>
            <person name="Lyhne E.K."/>
            <person name="Kogle M.E."/>
            <person name="Kuo A."/>
            <person name="Riley R."/>
            <person name="Clum A."/>
            <person name="Nolan M."/>
            <person name="Lipzen A."/>
            <person name="Salamov A."/>
            <person name="Henrissat B."/>
            <person name="Wiebenga A."/>
            <person name="De Vries R.P."/>
            <person name="Grigoriev I.V."/>
            <person name="Mortensen U.H."/>
            <person name="Andersen M.R."/>
            <person name="Baker S.E."/>
        </authorList>
    </citation>
    <scope>NUCLEOTIDE SEQUENCE [LARGE SCALE GENOMIC DNA]</scope>
    <source>
        <strain evidence="2 3">CBS 115572</strain>
    </source>
</reference>
<dbReference type="EMBL" id="MSFK01000007">
    <property type="protein sequence ID" value="PWY93146.1"/>
    <property type="molecule type" value="Genomic_DNA"/>
</dbReference>
<dbReference type="PANTHER" id="PTHR31410">
    <property type="entry name" value="TRANSMEMBRANE PROTEIN 246"/>
    <property type="match status" value="1"/>
</dbReference>
<dbReference type="GO" id="GO:0006506">
    <property type="term" value="P:GPI anchor biosynthetic process"/>
    <property type="evidence" value="ECO:0007669"/>
    <property type="project" value="InterPro"/>
</dbReference>
<evidence type="ECO:0000313" key="2">
    <source>
        <dbReference type="EMBL" id="PWY93146.1"/>
    </source>
</evidence>
<protein>
    <recommendedName>
        <fullName evidence="4">Integral membrane protein</fullName>
    </recommendedName>
</protein>
<dbReference type="GO" id="GO:0000139">
    <property type="term" value="C:Golgi membrane"/>
    <property type="evidence" value="ECO:0007669"/>
    <property type="project" value="InterPro"/>
</dbReference>
<keyword evidence="1" id="KW-1133">Transmembrane helix</keyword>